<comment type="caution">
    <text evidence="2">The sequence shown here is derived from an EMBL/GenBank/DDBJ whole genome shotgun (WGS) entry which is preliminary data.</text>
</comment>
<organism evidence="2 3">
    <name type="scientific">Lasiosphaeria miniovina</name>
    <dbReference type="NCBI Taxonomy" id="1954250"/>
    <lineage>
        <taxon>Eukaryota</taxon>
        <taxon>Fungi</taxon>
        <taxon>Dikarya</taxon>
        <taxon>Ascomycota</taxon>
        <taxon>Pezizomycotina</taxon>
        <taxon>Sordariomycetes</taxon>
        <taxon>Sordariomycetidae</taxon>
        <taxon>Sordariales</taxon>
        <taxon>Lasiosphaeriaceae</taxon>
        <taxon>Lasiosphaeria</taxon>
    </lineage>
</organism>
<feature type="compositionally biased region" description="Polar residues" evidence="1">
    <location>
        <begin position="192"/>
        <end position="205"/>
    </location>
</feature>
<dbReference type="AlphaFoldDB" id="A0AA39ZQ42"/>
<feature type="compositionally biased region" description="Polar residues" evidence="1">
    <location>
        <begin position="956"/>
        <end position="966"/>
    </location>
</feature>
<dbReference type="PANTHER" id="PTHR38166">
    <property type="entry name" value="C2H2-TYPE DOMAIN-CONTAINING PROTEIN-RELATED"/>
    <property type="match status" value="1"/>
</dbReference>
<dbReference type="RefSeq" id="XP_060289241.1">
    <property type="nucleotide sequence ID" value="XM_060435495.1"/>
</dbReference>
<feature type="compositionally biased region" description="Polar residues" evidence="1">
    <location>
        <begin position="401"/>
        <end position="416"/>
    </location>
</feature>
<evidence type="ECO:0000313" key="3">
    <source>
        <dbReference type="Proteomes" id="UP001172101"/>
    </source>
</evidence>
<feature type="region of interest" description="Disordered" evidence="1">
    <location>
        <begin position="696"/>
        <end position="726"/>
    </location>
</feature>
<feature type="region of interest" description="Disordered" evidence="1">
    <location>
        <begin position="159"/>
        <end position="238"/>
    </location>
</feature>
<reference evidence="2" key="1">
    <citation type="submission" date="2023-06" db="EMBL/GenBank/DDBJ databases">
        <title>Genome-scale phylogeny and comparative genomics of the fungal order Sordariales.</title>
        <authorList>
            <consortium name="Lawrence Berkeley National Laboratory"/>
            <person name="Hensen N."/>
            <person name="Bonometti L."/>
            <person name="Westerberg I."/>
            <person name="Brannstrom I.O."/>
            <person name="Guillou S."/>
            <person name="Cros-Aarteil S."/>
            <person name="Calhoun S."/>
            <person name="Haridas S."/>
            <person name="Kuo A."/>
            <person name="Mondo S."/>
            <person name="Pangilinan J."/>
            <person name="Riley R."/>
            <person name="LaButti K."/>
            <person name="Andreopoulos B."/>
            <person name="Lipzen A."/>
            <person name="Chen C."/>
            <person name="Yanf M."/>
            <person name="Daum C."/>
            <person name="Ng V."/>
            <person name="Clum A."/>
            <person name="Steindorff A."/>
            <person name="Ohm R."/>
            <person name="Martin F."/>
            <person name="Silar P."/>
            <person name="Natvig D."/>
            <person name="Lalanne C."/>
            <person name="Gautier V."/>
            <person name="Ament-velasquez S.L."/>
            <person name="Kruys A."/>
            <person name="Hutchinson M.I."/>
            <person name="Powell A.J."/>
            <person name="Barry K."/>
            <person name="Miller A.N."/>
            <person name="Grigoriev I.V."/>
            <person name="Debuchy R."/>
            <person name="Gladieux P."/>
            <person name="Thoren M.H."/>
            <person name="Johannesson H."/>
        </authorList>
    </citation>
    <scope>NUCLEOTIDE SEQUENCE</scope>
    <source>
        <strain evidence="2">SMH2392-1A</strain>
    </source>
</reference>
<sequence>MAPRDNRDEPSSSSEREDNAGAPFPGKRRGRRHRPPSNNPQEDILPAAPSAMQSEGNHTAKEAAFTTSETQSRLNPPASTPLRPPRAKTTSWTSPPLLPFVSNLGRERKTQPESRHIPTGISSSPRLRPAGSGSLLGPQGRFALSPPDAEDLADLIRALPGFSPNKPALGAKGKATAASTLVGGDPAAEIGSSPSHTDPSPSRSYVLQDEADTETLTDDQRGAGSDENGAEADSVDHRRQETINAIMRRFCTRLDSKIIAMRNGPPSRSTHSPPRLVKEEGEESFWQHEATPDLLATRGQPLGQPAGRVSHSPVFIRGQMALSASQAAEPIPVLLHAAFQNLPPPPPASVPMEASSQPPTPSYTPPSGQGSGVVGMSHRKGLPQPPLPATQAMPTAPLAPPQQTIPRSSTLKSTPMTYMPSIVLKSQAEETPRSRGASRGSPPSSLTPKPLVKPRALRKRSAKSDAAYESFVPQQPYGQPSSSNLGVGAPSNEGGLGGFNTFAITSRTGTSLPSGQVLNLYQSQPATPTPHAPAVGFGLSGSQYPASGPSITQYGGVSPSTRYVGSAESTQVPRGGMQNQLASPRNQGPLEQRNAGRGQPRDDEDDSDHDGRRKRSKHPASAKATANNAEVGKKFACPYFKRNRRKYHKWTSCPGPGWDEVHRVKTHLYRRHALPIQCPRCWEVFKSDNQLRSHLQQDPPCDIRESTPVEGFSKDQEKRLRSRKKVQNDMTDDDKWREIYMILFPDDDRETIPSPYYDELDEEANESSVGGSELEEYATFIRREMPTLVRRELEMLFQDQFQDVDERVRPRVADIVLNLQPRLLRLFKQSQSPLSGYGPQHEVAGSGSGSDPSLTPSLSQGTGTGTDWASAEGTDHEGALPLGAENFVFDVHDLFDFDEGAIATNLNWHAPGQATHGGLQPQPATRDTNVNAWDYEFDKLMNPSLYPTYGGDLSGSYSHPEASNQDPALAPLTGRGDL</sequence>
<protein>
    <recommendedName>
        <fullName evidence="4">C2H2-type domain-containing protein</fullName>
    </recommendedName>
</protein>
<feature type="compositionally biased region" description="Polar residues" evidence="1">
    <location>
        <begin position="472"/>
        <end position="485"/>
    </location>
</feature>
<feature type="compositionally biased region" description="Low complexity" evidence="1">
    <location>
        <begin position="434"/>
        <end position="444"/>
    </location>
</feature>
<evidence type="ECO:0000313" key="2">
    <source>
        <dbReference type="EMBL" id="KAK0701577.1"/>
    </source>
</evidence>
<feature type="region of interest" description="Disordered" evidence="1">
    <location>
        <begin position="345"/>
        <end position="492"/>
    </location>
</feature>
<feature type="compositionally biased region" description="Basic residues" evidence="1">
    <location>
        <begin position="26"/>
        <end position="35"/>
    </location>
</feature>
<accession>A0AA39ZQ42</accession>
<proteinExistence type="predicted"/>
<name>A0AA39ZQ42_9PEZI</name>
<feature type="compositionally biased region" description="Basic and acidic residues" evidence="1">
    <location>
        <begin position="105"/>
        <end position="116"/>
    </location>
</feature>
<dbReference type="GeneID" id="85318765"/>
<dbReference type="EMBL" id="JAUIRO010000009">
    <property type="protein sequence ID" value="KAK0701577.1"/>
    <property type="molecule type" value="Genomic_DNA"/>
</dbReference>
<feature type="compositionally biased region" description="Basic and acidic residues" evidence="1">
    <location>
        <begin position="701"/>
        <end position="719"/>
    </location>
</feature>
<feature type="region of interest" description="Disordered" evidence="1">
    <location>
        <begin position="1"/>
        <end position="146"/>
    </location>
</feature>
<feature type="compositionally biased region" description="Basic and acidic residues" evidence="1">
    <location>
        <begin position="1"/>
        <end position="19"/>
    </location>
</feature>
<feature type="region of interest" description="Disordered" evidence="1">
    <location>
        <begin position="956"/>
        <end position="978"/>
    </location>
</feature>
<evidence type="ECO:0008006" key="4">
    <source>
        <dbReference type="Google" id="ProtNLM"/>
    </source>
</evidence>
<feature type="region of interest" description="Disordered" evidence="1">
    <location>
        <begin position="835"/>
        <end position="877"/>
    </location>
</feature>
<keyword evidence="3" id="KW-1185">Reference proteome</keyword>
<dbReference type="Proteomes" id="UP001172101">
    <property type="component" value="Unassembled WGS sequence"/>
</dbReference>
<feature type="region of interest" description="Disordered" evidence="1">
    <location>
        <begin position="550"/>
        <end position="628"/>
    </location>
</feature>
<gene>
    <name evidence="2" type="ORF">B0T26DRAFT_523540</name>
</gene>
<feature type="compositionally biased region" description="Polar residues" evidence="1">
    <location>
        <begin position="65"/>
        <end position="74"/>
    </location>
</feature>
<evidence type="ECO:0000256" key="1">
    <source>
        <dbReference type="SAM" id="MobiDB-lite"/>
    </source>
</evidence>
<dbReference type="PANTHER" id="PTHR38166:SF1">
    <property type="entry name" value="C2H2-TYPE DOMAIN-CONTAINING PROTEIN"/>
    <property type="match status" value="1"/>
</dbReference>
<feature type="compositionally biased region" description="Polar residues" evidence="1">
    <location>
        <begin position="849"/>
        <end position="867"/>
    </location>
</feature>
<feature type="compositionally biased region" description="Polar residues" evidence="1">
    <location>
        <begin position="550"/>
        <end position="586"/>
    </location>
</feature>